<keyword evidence="5" id="KW-1185">Reference proteome</keyword>
<dbReference type="NCBIfam" id="NF002328">
    <property type="entry name" value="PRK01286.1-3"/>
    <property type="match status" value="1"/>
</dbReference>
<dbReference type="InterPro" id="IPR023023">
    <property type="entry name" value="dNTPase_2"/>
</dbReference>
<sequence length="400" mass="44113">MTELAPYAAHAEMSVGRLHSESPCPTRDVYQRDRDRIVHSTAFRRLIHKTQVFIYHEGDHYRTRLTHTLEVAQIARTLARALALNEDLTEAIALAHDLGHPPFGHAGEDALNAAMAAIGGFDHNAQSLRIVTLLEHRYAAFCGMNLTFETLEGIVKHNGPLVAADGRPVARHAESGLPLAIRAYAREQDLRLDTQAPLEGQIAALADDIAYNNHDIDDGFRADYISVREMEEVPLVARMLAEVRDRYVDLADAPLVYEMNRRMVAAMVQDVLAETRARIVAAAPASIEDVRTSPAPLAQFSDGMAASIADLRRFLFARVYKHRDIVKKMTDAQAILRELYDYFAANPAEMHLEATRVASLSDDTARLRAAGDFVAGMTDMFAIKAYAAIKSGFAKGALPG</sequence>
<comment type="caution">
    <text evidence="4">The sequence shown here is derived from an EMBL/GenBank/DDBJ whole genome shotgun (WGS) entry which is preliminary data.</text>
</comment>
<dbReference type="AlphaFoldDB" id="A0A8I1GFZ2"/>
<dbReference type="PANTHER" id="PTHR35795:SF1">
    <property type="entry name" value="BIS(5'-NUCLEOSYL)-TETRAPHOSPHATASE, SYMMETRICAL"/>
    <property type="match status" value="1"/>
</dbReference>
<dbReference type="GO" id="GO:0016793">
    <property type="term" value="F:triphosphoric monoester hydrolase activity"/>
    <property type="evidence" value="ECO:0007669"/>
    <property type="project" value="InterPro"/>
</dbReference>
<gene>
    <name evidence="4" type="ORF">JDN41_10310</name>
</gene>
<name>A0A8I1GFZ2_9HYPH</name>
<keyword evidence="1 2" id="KW-0378">Hydrolase</keyword>
<dbReference type="HAMAP" id="MF_01212">
    <property type="entry name" value="dGTPase_type2"/>
    <property type="match status" value="1"/>
</dbReference>
<evidence type="ECO:0000313" key="4">
    <source>
        <dbReference type="EMBL" id="MBJ7543953.1"/>
    </source>
</evidence>
<dbReference type="InterPro" id="IPR006674">
    <property type="entry name" value="HD_domain"/>
</dbReference>
<dbReference type="RefSeq" id="WP_037236958.1">
    <property type="nucleotide sequence ID" value="NZ_JAEMUK010000022.1"/>
</dbReference>
<evidence type="ECO:0000313" key="5">
    <source>
        <dbReference type="Proteomes" id="UP000623250"/>
    </source>
</evidence>
<dbReference type="InterPro" id="IPR003607">
    <property type="entry name" value="HD/PDEase_dom"/>
</dbReference>
<dbReference type="SMART" id="SM00471">
    <property type="entry name" value="HDc"/>
    <property type="match status" value="1"/>
</dbReference>
<dbReference type="EMBL" id="JAEMUK010000022">
    <property type="protein sequence ID" value="MBJ7543953.1"/>
    <property type="molecule type" value="Genomic_DNA"/>
</dbReference>
<dbReference type="Pfam" id="PF01966">
    <property type="entry name" value="HD"/>
    <property type="match status" value="1"/>
</dbReference>
<dbReference type="Gene3D" id="1.10.3210.10">
    <property type="entry name" value="Hypothetical protein af1432"/>
    <property type="match status" value="1"/>
</dbReference>
<dbReference type="SUPFAM" id="SSF109604">
    <property type="entry name" value="HD-domain/PDEase-like"/>
    <property type="match status" value="1"/>
</dbReference>
<evidence type="ECO:0000259" key="3">
    <source>
        <dbReference type="PROSITE" id="PS51831"/>
    </source>
</evidence>
<proteinExistence type="inferred from homology"/>
<dbReference type="Proteomes" id="UP000623250">
    <property type="component" value="Unassembled WGS sequence"/>
</dbReference>
<protein>
    <recommendedName>
        <fullName evidence="2">Deoxyguanosinetriphosphate triphosphohydrolase-like protein</fullName>
    </recommendedName>
</protein>
<dbReference type="InterPro" id="IPR006261">
    <property type="entry name" value="dGTPase"/>
</dbReference>
<comment type="similarity">
    <text evidence="2">Belongs to the dGTPase family. Type 2 subfamily.</text>
</comment>
<dbReference type="PANTHER" id="PTHR35795">
    <property type="entry name" value="SLR1885 PROTEIN"/>
    <property type="match status" value="1"/>
</dbReference>
<dbReference type="PROSITE" id="PS51831">
    <property type="entry name" value="HD"/>
    <property type="match status" value="1"/>
</dbReference>
<feature type="domain" description="HD" evidence="3">
    <location>
        <begin position="64"/>
        <end position="212"/>
    </location>
</feature>
<dbReference type="NCBIfam" id="TIGR01353">
    <property type="entry name" value="dGTP_triPase"/>
    <property type="match status" value="1"/>
</dbReference>
<evidence type="ECO:0000256" key="2">
    <source>
        <dbReference type="HAMAP-Rule" id="MF_01212"/>
    </source>
</evidence>
<dbReference type="InterPro" id="IPR051094">
    <property type="entry name" value="Diverse_Catalytic_Enzymes"/>
</dbReference>
<evidence type="ECO:0000256" key="1">
    <source>
        <dbReference type="ARBA" id="ARBA00022801"/>
    </source>
</evidence>
<accession>A0A8I1GFZ2</accession>
<dbReference type="NCBIfam" id="NF002326">
    <property type="entry name" value="PRK01286.1-1"/>
    <property type="match status" value="1"/>
</dbReference>
<dbReference type="CDD" id="cd00077">
    <property type="entry name" value="HDc"/>
    <property type="match status" value="1"/>
</dbReference>
<dbReference type="InterPro" id="IPR026875">
    <property type="entry name" value="PHydrolase_assoc_dom"/>
</dbReference>
<organism evidence="4 5">
    <name type="scientific">Rhodomicrobium udaipurense</name>
    <dbReference type="NCBI Taxonomy" id="1202716"/>
    <lineage>
        <taxon>Bacteria</taxon>
        <taxon>Pseudomonadati</taxon>
        <taxon>Pseudomonadota</taxon>
        <taxon>Alphaproteobacteria</taxon>
        <taxon>Hyphomicrobiales</taxon>
        <taxon>Hyphomicrobiaceae</taxon>
        <taxon>Rhodomicrobium</taxon>
    </lineage>
</organism>
<dbReference type="Pfam" id="PF13286">
    <property type="entry name" value="HD_assoc"/>
    <property type="match status" value="1"/>
</dbReference>
<reference evidence="4 5" key="1">
    <citation type="submission" date="2020-12" db="EMBL/GenBank/DDBJ databases">
        <title>Revised draft genomes of Rhodomicrobium vannielii ATCC 17100 and Rhodomicrobium udaipurense JA643.</title>
        <authorList>
            <person name="Conners E.M."/>
            <person name="Davenport E.J."/>
            <person name="Bose A."/>
        </authorList>
    </citation>
    <scope>NUCLEOTIDE SEQUENCE [LARGE SCALE GENOMIC DNA]</scope>
    <source>
        <strain evidence="4 5">JA643</strain>
    </source>
</reference>